<dbReference type="AlphaFoldDB" id="A0A841D317"/>
<feature type="compositionally biased region" description="Pro residues" evidence="1">
    <location>
        <begin position="1"/>
        <end position="13"/>
    </location>
</feature>
<protein>
    <recommendedName>
        <fullName evidence="3">DUF732 domain-containing protein</fullName>
    </recommendedName>
</protein>
<evidence type="ECO:0000256" key="2">
    <source>
        <dbReference type="SAM" id="Phobius"/>
    </source>
</evidence>
<proteinExistence type="predicted"/>
<dbReference type="InterPro" id="IPR007969">
    <property type="entry name" value="DUF732"/>
</dbReference>
<comment type="caution">
    <text evidence="4">The sequence shown here is derived from an EMBL/GenBank/DDBJ whole genome shotgun (WGS) entry which is preliminary data.</text>
</comment>
<gene>
    <name evidence="4" type="ORF">FHS22_004348</name>
</gene>
<dbReference type="EMBL" id="JACHJJ010000015">
    <property type="protein sequence ID" value="MBB5965062.1"/>
    <property type="molecule type" value="Genomic_DNA"/>
</dbReference>
<feature type="compositionally biased region" description="Low complexity" evidence="1">
    <location>
        <begin position="69"/>
        <end position="81"/>
    </location>
</feature>
<dbReference type="Pfam" id="PF05305">
    <property type="entry name" value="DUF732"/>
    <property type="match status" value="1"/>
</dbReference>
<name>A0A841D317_PLAVE</name>
<evidence type="ECO:0000256" key="1">
    <source>
        <dbReference type="SAM" id="MobiDB-lite"/>
    </source>
</evidence>
<evidence type="ECO:0000313" key="5">
    <source>
        <dbReference type="Proteomes" id="UP000562352"/>
    </source>
</evidence>
<sequence length="182" mass="19073">MTQPLPYGPPTQQVPPGWQQQPYGPPPGWQPPLPPPKKRGGGLALAVAASVVAVLAVFGGIVALTDGETTTTATQEASSTAETKKAKSSKKPTPKPASTRMTRTDREALFVATVKQQDALRNADPEDLVKLGREMCKALDDGYTLTQVATSGVEQFGLETSAFVAGAAIVGLCPRHKGKIPD</sequence>
<keyword evidence="2" id="KW-0812">Transmembrane</keyword>
<keyword evidence="5" id="KW-1185">Reference proteome</keyword>
<reference evidence="4 5" key="1">
    <citation type="submission" date="2020-08" db="EMBL/GenBank/DDBJ databases">
        <title>Genomic Encyclopedia of Type Strains, Phase III (KMG-III): the genomes of soil and plant-associated and newly described type strains.</title>
        <authorList>
            <person name="Whitman W."/>
        </authorList>
    </citation>
    <scope>NUCLEOTIDE SEQUENCE [LARGE SCALE GENOMIC DNA]</scope>
    <source>
        <strain evidence="4 5">CECT 3303</strain>
    </source>
</reference>
<dbReference type="RefSeq" id="WP_184944184.1">
    <property type="nucleotide sequence ID" value="NZ_BAAAWZ010000001.1"/>
</dbReference>
<keyword evidence="2" id="KW-0472">Membrane</keyword>
<dbReference type="Proteomes" id="UP000562352">
    <property type="component" value="Unassembled WGS sequence"/>
</dbReference>
<feature type="transmembrane region" description="Helical" evidence="2">
    <location>
        <begin position="43"/>
        <end position="64"/>
    </location>
</feature>
<feature type="region of interest" description="Disordered" evidence="1">
    <location>
        <begin position="69"/>
        <end position="105"/>
    </location>
</feature>
<keyword evidence="2" id="KW-1133">Transmembrane helix</keyword>
<accession>A0A841D317</accession>
<organism evidence="4 5">
    <name type="scientific">Planomonospora venezuelensis</name>
    <dbReference type="NCBI Taxonomy" id="1999"/>
    <lineage>
        <taxon>Bacteria</taxon>
        <taxon>Bacillati</taxon>
        <taxon>Actinomycetota</taxon>
        <taxon>Actinomycetes</taxon>
        <taxon>Streptosporangiales</taxon>
        <taxon>Streptosporangiaceae</taxon>
        <taxon>Planomonospora</taxon>
    </lineage>
</organism>
<feature type="domain" description="DUF732" evidence="3">
    <location>
        <begin position="108"/>
        <end position="174"/>
    </location>
</feature>
<evidence type="ECO:0000313" key="4">
    <source>
        <dbReference type="EMBL" id="MBB5965062.1"/>
    </source>
</evidence>
<feature type="compositionally biased region" description="Pro residues" evidence="1">
    <location>
        <begin position="23"/>
        <end position="35"/>
    </location>
</feature>
<feature type="region of interest" description="Disordered" evidence="1">
    <location>
        <begin position="1"/>
        <end position="41"/>
    </location>
</feature>
<evidence type="ECO:0000259" key="3">
    <source>
        <dbReference type="Pfam" id="PF05305"/>
    </source>
</evidence>